<gene>
    <name evidence="1" type="ORF">RHMOL_Rhmol07G0241400</name>
</gene>
<comment type="caution">
    <text evidence="1">The sequence shown here is derived from an EMBL/GenBank/DDBJ whole genome shotgun (WGS) entry which is preliminary data.</text>
</comment>
<keyword evidence="2" id="KW-1185">Reference proteome</keyword>
<organism evidence="1 2">
    <name type="scientific">Rhododendron molle</name>
    <name type="common">Chinese azalea</name>
    <name type="synonym">Azalea mollis</name>
    <dbReference type="NCBI Taxonomy" id="49168"/>
    <lineage>
        <taxon>Eukaryota</taxon>
        <taxon>Viridiplantae</taxon>
        <taxon>Streptophyta</taxon>
        <taxon>Embryophyta</taxon>
        <taxon>Tracheophyta</taxon>
        <taxon>Spermatophyta</taxon>
        <taxon>Magnoliopsida</taxon>
        <taxon>eudicotyledons</taxon>
        <taxon>Gunneridae</taxon>
        <taxon>Pentapetalae</taxon>
        <taxon>asterids</taxon>
        <taxon>Ericales</taxon>
        <taxon>Ericaceae</taxon>
        <taxon>Ericoideae</taxon>
        <taxon>Rhodoreae</taxon>
        <taxon>Rhododendron</taxon>
    </lineage>
</organism>
<evidence type="ECO:0000313" key="1">
    <source>
        <dbReference type="EMBL" id="KAI8548034.1"/>
    </source>
</evidence>
<protein>
    <submittedName>
        <fullName evidence="1">Uncharacterized protein</fullName>
    </submittedName>
</protein>
<proteinExistence type="predicted"/>
<dbReference type="EMBL" id="CM046394">
    <property type="protein sequence ID" value="KAI8548034.1"/>
    <property type="molecule type" value="Genomic_DNA"/>
</dbReference>
<accession>A0ACC0N5D0</accession>
<name>A0ACC0N5D0_RHOML</name>
<sequence>MLLSQQGGISWATHRGIRNQKPLANYAFPYGDTNASTELCYSQIRTTSNNQSGIVSKQTRAGHRIDKVGKGIKMGGVLITCLWRL</sequence>
<evidence type="ECO:0000313" key="2">
    <source>
        <dbReference type="Proteomes" id="UP001062846"/>
    </source>
</evidence>
<reference evidence="1" key="1">
    <citation type="submission" date="2022-02" db="EMBL/GenBank/DDBJ databases">
        <title>Plant Genome Project.</title>
        <authorList>
            <person name="Zhang R.-G."/>
        </authorList>
    </citation>
    <scope>NUCLEOTIDE SEQUENCE</scope>
    <source>
        <strain evidence="1">AT1</strain>
    </source>
</reference>
<dbReference type="Proteomes" id="UP001062846">
    <property type="component" value="Chromosome 7"/>
</dbReference>